<dbReference type="PRINTS" id="PR00038">
    <property type="entry name" value="HTHLUXR"/>
</dbReference>
<dbReference type="InterPro" id="IPR036388">
    <property type="entry name" value="WH-like_DNA-bd_sf"/>
</dbReference>
<dbReference type="GO" id="GO:0016887">
    <property type="term" value="F:ATP hydrolysis activity"/>
    <property type="evidence" value="ECO:0007669"/>
    <property type="project" value="InterPro"/>
</dbReference>
<sequence>MTAIAACETCGNPLTDAAGGRRYCSNACRQRAYRERSATRTDEHSNAHGDLPTSLDSFVGRRAELTALTRLSNEHRLISLVGPAGAGKTRLAVQFGERHRKDYPDGVWWVGLATTSDPGRVGHVVASALGVRPPSTRPVAEGIAASVGNQKMLLLLDNCEHLLEDVATLVASLLANCPRLRVLVTSREALRVAGEQVFALGELELPAAGAPVDATMAPRFDAVRLFLERANAVDHTFELTEDTVGDVVALCRSLDGMPLAIELAARRIALLTPADILARVGDRLALLTDAPRTTDTRHRTLRAAIEWSYDLLDADEQTAMRRLAVLGWPFDLDLASAACGVDDALNLLAGLENKSLLVSDRAARGATMFRQLESIRLFGRELAEQHGDVPVVHDRVVEWVASVVEPEATRFDPGPEPVRRLDRHMGVLDIAIARTAEVGDWPRHALAVAATAWTANPQKPRGVPLPLLNAALARPELPPVHRSLLAHVAAGHHRARGNWELCRRFATLSYELETALGCPDTTARALEVLASADCYFGDLDGGYARFAEALRLARDVGDPIAVGIILNSLSWTKLQHGDADAATPLVTEAVDLIREHGWQHMLNPMLHTAGAIALARSDFDTAAEMFRESLTSSLEHPTDQFYDLEGLALALIGTGADDVCALSLLATATAVRTKFDYRAEPYWQDQLSVGMDAVLARTPAGRARAAESSGRRMSMRQAVDYALTDRPALPENGGSSDKRITERERHIAGLVAEGLTYRQIGQRLGISPHTVARHVTHVRSKLGLRSRAQLAVWAGRNTQ</sequence>
<dbReference type="InterPro" id="IPR000792">
    <property type="entry name" value="Tscrpt_reg_LuxR_C"/>
</dbReference>
<dbReference type="SMART" id="SM00421">
    <property type="entry name" value="HTH_LUXR"/>
    <property type="match status" value="1"/>
</dbReference>
<dbReference type="AlphaFoldDB" id="A0A563EWJ2"/>
<evidence type="ECO:0000313" key="3">
    <source>
        <dbReference type="Proteomes" id="UP000316639"/>
    </source>
</evidence>
<reference evidence="2 3" key="1">
    <citation type="submission" date="2019-07" db="EMBL/GenBank/DDBJ databases">
        <title>Lentzea xizangensis sp. nov., isolated from Qinghai-Tibetan Plateau Soils.</title>
        <authorList>
            <person name="Huang J."/>
        </authorList>
    </citation>
    <scope>NUCLEOTIDE SEQUENCE [LARGE SCALE GENOMIC DNA]</scope>
    <source>
        <strain evidence="2 3">FXJ1.1311</strain>
    </source>
</reference>
<dbReference type="PANTHER" id="PTHR47691:SF3">
    <property type="entry name" value="HTH-TYPE TRANSCRIPTIONAL REGULATOR RV0890C-RELATED"/>
    <property type="match status" value="1"/>
</dbReference>
<dbReference type="Proteomes" id="UP000316639">
    <property type="component" value="Unassembled WGS sequence"/>
</dbReference>
<keyword evidence="3" id="KW-1185">Reference proteome</keyword>
<evidence type="ECO:0000313" key="2">
    <source>
        <dbReference type="EMBL" id="TWP51908.1"/>
    </source>
</evidence>
<dbReference type="Pfam" id="PF13401">
    <property type="entry name" value="AAA_22"/>
    <property type="match status" value="1"/>
</dbReference>
<accession>A0A563EWJ2</accession>
<dbReference type="Gene3D" id="1.25.40.10">
    <property type="entry name" value="Tetratricopeptide repeat domain"/>
    <property type="match status" value="1"/>
</dbReference>
<dbReference type="PRINTS" id="PR00364">
    <property type="entry name" value="DISEASERSIST"/>
</dbReference>
<evidence type="ECO:0000259" key="1">
    <source>
        <dbReference type="PROSITE" id="PS50043"/>
    </source>
</evidence>
<gene>
    <name evidence="2" type="ORF">FKR81_13785</name>
</gene>
<dbReference type="PROSITE" id="PS00622">
    <property type="entry name" value="HTH_LUXR_1"/>
    <property type="match status" value="1"/>
</dbReference>
<dbReference type="SUPFAM" id="SSF48452">
    <property type="entry name" value="TPR-like"/>
    <property type="match status" value="1"/>
</dbReference>
<dbReference type="SUPFAM" id="SSF52540">
    <property type="entry name" value="P-loop containing nucleoside triphosphate hydrolases"/>
    <property type="match status" value="1"/>
</dbReference>
<dbReference type="InterPro" id="IPR011990">
    <property type="entry name" value="TPR-like_helical_dom_sf"/>
</dbReference>
<dbReference type="PANTHER" id="PTHR47691">
    <property type="entry name" value="REGULATOR-RELATED"/>
    <property type="match status" value="1"/>
</dbReference>
<protein>
    <submittedName>
        <fullName evidence="2">LuxR family transcriptional regulator</fullName>
    </submittedName>
</protein>
<dbReference type="OrthoDB" id="9812579at2"/>
<proteinExistence type="predicted"/>
<name>A0A563EWJ2_9PSEU</name>
<dbReference type="EMBL" id="VOBR01000007">
    <property type="protein sequence ID" value="TWP51908.1"/>
    <property type="molecule type" value="Genomic_DNA"/>
</dbReference>
<dbReference type="Pfam" id="PF00196">
    <property type="entry name" value="GerE"/>
    <property type="match status" value="1"/>
</dbReference>
<dbReference type="Gene3D" id="1.10.10.10">
    <property type="entry name" value="Winged helix-like DNA-binding domain superfamily/Winged helix DNA-binding domain"/>
    <property type="match status" value="1"/>
</dbReference>
<dbReference type="SUPFAM" id="SSF46894">
    <property type="entry name" value="C-terminal effector domain of the bipartite response regulators"/>
    <property type="match status" value="1"/>
</dbReference>
<organism evidence="2 3">
    <name type="scientific">Lentzea tibetensis</name>
    <dbReference type="NCBI Taxonomy" id="2591470"/>
    <lineage>
        <taxon>Bacteria</taxon>
        <taxon>Bacillati</taxon>
        <taxon>Actinomycetota</taxon>
        <taxon>Actinomycetes</taxon>
        <taxon>Pseudonocardiales</taxon>
        <taxon>Pseudonocardiaceae</taxon>
        <taxon>Lentzea</taxon>
    </lineage>
</organism>
<feature type="domain" description="HTH luxR-type" evidence="1">
    <location>
        <begin position="733"/>
        <end position="798"/>
    </location>
</feature>
<dbReference type="GO" id="GO:0006355">
    <property type="term" value="P:regulation of DNA-templated transcription"/>
    <property type="evidence" value="ECO:0007669"/>
    <property type="project" value="InterPro"/>
</dbReference>
<dbReference type="PROSITE" id="PS50043">
    <property type="entry name" value="HTH_LUXR_2"/>
    <property type="match status" value="1"/>
</dbReference>
<dbReference type="InterPro" id="IPR049945">
    <property type="entry name" value="AAA_22"/>
</dbReference>
<dbReference type="InterPro" id="IPR016032">
    <property type="entry name" value="Sig_transdc_resp-reg_C-effctor"/>
</dbReference>
<dbReference type="RefSeq" id="WP_146351800.1">
    <property type="nucleotide sequence ID" value="NZ_VOBR01000007.1"/>
</dbReference>
<dbReference type="CDD" id="cd06170">
    <property type="entry name" value="LuxR_C_like"/>
    <property type="match status" value="1"/>
</dbReference>
<dbReference type="GO" id="GO:0003677">
    <property type="term" value="F:DNA binding"/>
    <property type="evidence" value="ECO:0007669"/>
    <property type="project" value="InterPro"/>
</dbReference>
<dbReference type="InterPro" id="IPR027417">
    <property type="entry name" value="P-loop_NTPase"/>
</dbReference>
<comment type="caution">
    <text evidence="2">The sequence shown here is derived from an EMBL/GenBank/DDBJ whole genome shotgun (WGS) entry which is preliminary data.</text>
</comment>
<dbReference type="Gene3D" id="3.40.50.300">
    <property type="entry name" value="P-loop containing nucleotide triphosphate hydrolases"/>
    <property type="match status" value="1"/>
</dbReference>